<feature type="region of interest" description="Disordered" evidence="1">
    <location>
        <begin position="70"/>
        <end position="90"/>
    </location>
</feature>
<comment type="caution">
    <text evidence="2">The sequence shown here is derived from an EMBL/GenBank/DDBJ whole genome shotgun (WGS) entry which is preliminary data.</text>
</comment>
<proteinExistence type="predicted"/>
<protein>
    <submittedName>
        <fullName evidence="2">Uncharacterized protein</fullName>
    </submittedName>
</protein>
<keyword evidence="3" id="KW-1185">Reference proteome</keyword>
<evidence type="ECO:0000313" key="2">
    <source>
        <dbReference type="EMBL" id="KAK7300926.1"/>
    </source>
</evidence>
<feature type="compositionally biased region" description="Basic and acidic residues" evidence="1">
    <location>
        <begin position="70"/>
        <end position="79"/>
    </location>
</feature>
<dbReference type="EMBL" id="JAYKXN010000003">
    <property type="protein sequence ID" value="KAK7300926.1"/>
    <property type="molecule type" value="Genomic_DNA"/>
</dbReference>
<evidence type="ECO:0000313" key="3">
    <source>
        <dbReference type="Proteomes" id="UP001359559"/>
    </source>
</evidence>
<name>A0AAN9JMG5_CLITE</name>
<dbReference type="AlphaFoldDB" id="A0AAN9JMG5"/>
<gene>
    <name evidence="2" type="ORF">RJT34_11779</name>
</gene>
<organism evidence="2 3">
    <name type="scientific">Clitoria ternatea</name>
    <name type="common">Butterfly pea</name>
    <dbReference type="NCBI Taxonomy" id="43366"/>
    <lineage>
        <taxon>Eukaryota</taxon>
        <taxon>Viridiplantae</taxon>
        <taxon>Streptophyta</taxon>
        <taxon>Embryophyta</taxon>
        <taxon>Tracheophyta</taxon>
        <taxon>Spermatophyta</taxon>
        <taxon>Magnoliopsida</taxon>
        <taxon>eudicotyledons</taxon>
        <taxon>Gunneridae</taxon>
        <taxon>Pentapetalae</taxon>
        <taxon>rosids</taxon>
        <taxon>fabids</taxon>
        <taxon>Fabales</taxon>
        <taxon>Fabaceae</taxon>
        <taxon>Papilionoideae</taxon>
        <taxon>50 kb inversion clade</taxon>
        <taxon>NPAAA clade</taxon>
        <taxon>indigoferoid/millettioid clade</taxon>
        <taxon>Phaseoleae</taxon>
        <taxon>Clitoria</taxon>
    </lineage>
</organism>
<accession>A0AAN9JMG5</accession>
<reference evidence="2 3" key="1">
    <citation type="submission" date="2024-01" db="EMBL/GenBank/DDBJ databases">
        <title>The genomes of 5 underutilized Papilionoideae crops provide insights into root nodulation and disease resistance.</title>
        <authorList>
            <person name="Yuan L."/>
        </authorList>
    </citation>
    <scope>NUCLEOTIDE SEQUENCE [LARGE SCALE GENOMIC DNA]</scope>
    <source>
        <strain evidence="2">LY-2023</strain>
        <tissue evidence="2">Leaf</tissue>
    </source>
</reference>
<dbReference type="Proteomes" id="UP001359559">
    <property type="component" value="Unassembled WGS sequence"/>
</dbReference>
<sequence>MVIGKRGRKGKDGGLEERVGVRMREGKKKCDGEVKKKIKVMMVEKKGVYGSVMMKKRMITSLTMEMDDGGARVDGEKKQGGGALHAWGKR</sequence>
<evidence type="ECO:0000256" key="1">
    <source>
        <dbReference type="SAM" id="MobiDB-lite"/>
    </source>
</evidence>